<sequence>MVLDDFADFDVWVGGVIEWVPRIRYVGGIRVWFPNVDRERLYYGDLLDMYVKAGGKGLNVVIYFCLPGHTLENGIRMLNGDEGIRELLLTFKGLSVIPIYFEEKQGPLLVVDSQGNVLSQDEQIPYLPYNAPNTHDATNAPEIDEATNAPYIDENNPSPIHNPIPTSPLFEGAETSFTEEGAENGEGVFSGDLRVLKMVREVWGGVLRVLKMMLGAGNDEGDGEGAENGGTGVDGAENGGGMLRVLKMVKMGSSSSDSTASQCPSWLLEDLEGPLDDDIFEHRPPDHTRKLFKAIRSFVREQRKKKKAEEEQRQEDERNLRGEGWFSDASVEDDIESLRGSDNEDPCFPVWNERMNFDNEELSVGMKFPTREKYREVLRDWAVRRGWDLKFQHNETKKITATCKHGCDWRIHASQVMKTTTFQIKSIKGKHTCAHRTENKQANYKYLGKRIENIIRDNPSEGLISLKNKIRRDVQVDCSLHKVYRAKRYALQLIKGNIKLQYERLYDYCSTVCKYNPGSTLVLKVDRDLSPPVLQRMYYCLSGLREGFLNGCRPIIGLDGCFLKSLYRGQLLTAIGRDGNDNIYPIAMAYVEIEKFDSWEWFLKLLLRDIGSAEERGWLSFLTGKKGLLEAVSSLAPNAEHRFCLRHMYNNFKAKFKGQQLKKLFWKAASTYNVKQHLRVMKEIERVSPKVGSVQTAFEWLSEVPVHHWARCFFPARTKCDTLVNNMSESFNSYILEAREQPIIDMFETIRRKCMTRIQIKKAGMEKYDKDVCPNICKKIERQRQESRHCFPSWAGQDKFEVSHYMENHIVYLNERHCSCGMFQLVGYPCCHAIAAINYHRLNVEDYVDSVFKKEKYLAVYNHMINPVPGMHDFEESPLGKVAPPSVKSKVGRPKKVRRRDQNDIRETGRVSRKGLTHTCGICLRTGHNKRSCKNPPHPNLRETQHPNVPTNGSGTSHAAEIPSNAAINLNEIPACNNQTGLSQNEHIFPFSEMPQTSQFMTSSQGSQSRTNEIPQASQFMTSSQGSQSKTNEMPSIFHKLRRPSFTQPTTSRPRFVPPRSSQFTSPLEIPLQPAQISTATQPPSNSNAQMHQSLQPSDRPVQQAPKRRKQSAPVSKTTKMQKIGEGSSINSSFQRQSGSYTRPTLSSQLKSIFTSYRPGTVSNSSKTQEASGKRD</sequence>
<feature type="compositionally biased region" description="Polar residues" evidence="5">
    <location>
        <begin position="1161"/>
        <end position="1176"/>
    </location>
</feature>
<feature type="domain" description="SWIM-type" evidence="6">
    <location>
        <begin position="800"/>
        <end position="841"/>
    </location>
</feature>
<dbReference type="GO" id="GO:0008270">
    <property type="term" value="F:zinc ion binding"/>
    <property type="evidence" value="ECO:0007669"/>
    <property type="project" value="UniProtKB-KW"/>
</dbReference>
<feature type="region of interest" description="Disordered" evidence="5">
    <location>
        <begin position="927"/>
        <end position="959"/>
    </location>
</feature>
<dbReference type="InterPro" id="IPR006564">
    <property type="entry name" value="Znf_PMZ"/>
</dbReference>
<comment type="caution">
    <text evidence="7">The sequence shown here is derived from an EMBL/GenBank/DDBJ whole genome shotgun (WGS) entry which is preliminary data.</text>
</comment>
<organism evidence="7">
    <name type="scientific">Sesamum radiatum</name>
    <name type="common">Black benniseed</name>
    <dbReference type="NCBI Taxonomy" id="300843"/>
    <lineage>
        <taxon>Eukaryota</taxon>
        <taxon>Viridiplantae</taxon>
        <taxon>Streptophyta</taxon>
        <taxon>Embryophyta</taxon>
        <taxon>Tracheophyta</taxon>
        <taxon>Spermatophyta</taxon>
        <taxon>Magnoliopsida</taxon>
        <taxon>eudicotyledons</taxon>
        <taxon>Gunneridae</taxon>
        <taxon>Pentapetalae</taxon>
        <taxon>asterids</taxon>
        <taxon>lamiids</taxon>
        <taxon>Lamiales</taxon>
        <taxon>Pedaliaceae</taxon>
        <taxon>Sesamum</taxon>
    </lineage>
</organism>
<feature type="region of interest" description="Disordered" evidence="5">
    <location>
        <begin position="1038"/>
        <end position="1176"/>
    </location>
</feature>
<feature type="compositionally biased region" description="Polar residues" evidence="5">
    <location>
        <begin position="1128"/>
        <end position="1155"/>
    </location>
</feature>
<keyword evidence="1" id="KW-0479">Metal-binding</keyword>
<evidence type="ECO:0000256" key="5">
    <source>
        <dbReference type="SAM" id="MobiDB-lite"/>
    </source>
</evidence>
<feature type="compositionally biased region" description="Polar residues" evidence="5">
    <location>
        <begin position="946"/>
        <end position="957"/>
    </location>
</feature>
<name>A0AAW2J847_SESRA</name>
<feature type="compositionally biased region" description="Polar residues" evidence="5">
    <location>
        <begin position="1075"/>
        <end position="1097"/>
    </location>
</feature>
<evidence type="ECO:0000256" key="2">
    <source>
        <dbReference type="ARBA" id="ARBA00022771"/>
    </source>
</evidence>
<dbReference type="InterPro" id="IPR018289">
    <property type="entry name" value="MULE_transposase_dom"/>
</dbReference>
<dbReference type="AlphaFoldDB" id="A0AAW2J847"/>
<protein>
    <recommendedName>
        <fullName evidence="6">SWIM-type domain-containing protein</fullName>
    </recommendedName>
</protein>
<feature type="compositionally biased region" description="Basic and acidic residues" evidence="5">
    <location>
        <begin position="307"/>
        <end position="321"/>
    </location>
</feature>
<evidence type="ECO:0000256" key="1">
    <source>
        <dbReference type="ARBA" id="ARBA00022723"/>
    </source>
</evidence>
<dbReference type="PANTHER" id="PTHR31973:SF187">
    <property type="entry name" value="MUTATOR TRANSPOSASE MUDRA PROTEIN"/>
    <property type="match status" value="1"/>
</dbReference>
<evidence type="ECO:0000259" key="6">
    <source>
        <dbReference type="PROSITE" id="PS50966"/>
    </source>
</evidence>
<dbReference type="PROSITE" id="PS50966">
    <property type="entry name" value="ZF_SWIM"/>
    <property type="match status" value="1"/>
</dbReference>
<dbReference type="SMART" id="SM00575">
    <property type="entry name" value="ZnF_PMZ"/>
    <property type="match status" value="1"/>
</dbReference>
<keyword evidence="3" id="KW-0862">Zinc</keyword>
<reference evidence="7" key="2">
    <citation type="journal article" date="2024" name="Plant">
        <title>Genomic evolution and insights into agronomic trait innovations of Sesamum species.</title>
        <authorList>
            <person name="Miao H."/>
            <person name="Wang L."/>
            <person name="Qu L."/>
            <person name="Liu H."/>
            <person name="Sun Y."/>
            <person name="Le M."/>
            <person name="Wang Q."/>
            <person name="Wei S."/>
            <person name="Zheng Y."/>
            <person name="Lin W."/>
            <person name="Duan Y."/>
            <person name="Cao H."/>
            <person name="Xiong S."/>
            <person name="Wang X."/>
            <person name="Wei L."/>
            <person name="Li C."/>
            <person name="Ma Q."/>
            <person name="Ju M."/>
            <person name="Zhao R."/>
            <person name="Li G."/>
            <person name="Mu C."/>
            <person name="Tian Q."/>
            <person name="Mei H."/>
            <person name="Zhang T."/>
            <person name="Gao T."/>
            <person name="Zhang H."/>
        </authorList>
    </citation>
    <scope>NUCLEOTIDE SEQUENCE</scope>
    <source>
        <strain evidence="7">G02</strain>
    </source>
</reference>
<feature type="region of interest" description="Disordered" evidence="5">
    <location>
        <begin position="303"/>
        <end position="323"/>
    </location>
</feature>
<accession>A0AAW2J847</accession>
<dbReference type="Pfam" id="PF03108">
    <property type="entry name" value="DBD_Tnp_Mut"/>
    <property type="match status" value="1"/>
</dbReference>
<feature type="compositionally biased region" description="Basic residues" evidence="5">
    <location>
        <begin position="890"/>
        <end position="899"/>
    </location>
</feature>
<reference evidence="7" key="1">
    <citation type="submission" date="2020-06" db="EMBL/GenBank/DDBJ databases">
        <authorList>
            <person name="Li T."/>
            <person name="Hu X."/>
            <person name="Zhang T."/>
            <person name="Song X."/>
            <person name="Zhang H."/>
            <person name="Dai N."/>
            <person name="Sheng W."/>
            <person name="Hou X."/>
            <person name="Wei L."/>
        </authorList>
    </citation>
    <scope>NUCLEOTIDE SEQUENCE</scope>
    <source>
        <strain evidence="7">G02</strain>
        <tissue evidence="7">Leaf</tissue>
    </source>
</reference>
<dbReference type="InterPro" id="IPR004332">
    <property type="entry name" value="Transposase_MuDR"/>
</dbReference>
<gene>
    <name evidence="7" type="ORF">Sradi_7048700</name>
</gene>
<evidence type="ECO:0000313" key="7">
    <source>
        <dbReference type="EMBL" id="KAL0290487.1"/>
    </source>
</evidence>
<proteinExistence type="predicted"/>
<evidence type="ECO:0000256" key="3">
    <source>
        <dbReference type="ARBA" id="ARBA00022833"/>
    </source>
</evidence>
<feature type="region of interest" description="Disordered" evidence="5">
    <location>
        <begin position="880"/>
        <end position="907"/>
    </location>
</feature>
<dbReference type="PANTHER" id="PTHR31973">
    <property type="entry name" value="POLYPROTEIN, PUTATIVE-RELATED"/>
    <property type="match status" value="1"/>
</dbReference>
<dbReference type="Pfam" id="PF10551">
    <property type="entry name" value="MULE"/>
    <property type="match status" value="1"/>
</dbReference>
<dbReference type="InterPro" id="IPR007527">
    <property type="entry name" value="Znf_SWIM"/>
</dbReference>
<evidence type="ECO:0000256" key="4">
    <source>
        <dbReference type="PROSITE-ProRule" id="PRU00325"/>
    </source>
</evidence>
<dbReference type="EMBL" id="JACGWJ010000612">
    <property type="protein sequence ID" value="KAL0290487.1"/>
    <property type="molecule type" value="Genomic_DNA"/>
</dbReference>
<keyword evidence="2 4" id="KW-0863">Zinc-finger</keyword>
<dbReference type="Pfam" id="PF04434">
    <property type="entry name" value="SWIM"/>
    <property type="match status" value="1"/>
</dbReference>